<keyword evidence="8" id="KW-0479">Metal-binding</keyword>
<dbReference type="SUPFAM" id="SSF142754">
    <property type="entry name" value="NadA-like"/>
    <property type="match status" value="1"/>
</dbReference>
<dbReference type="Proteomes" id="UP000192611">
    <property type="component" value="Unassembled WGS sequence"/>
</dbReference>
<comment type="catalytic activity">
    <reaction evidence="11">
        <text>iminosuccinate + dihydroxyacetone phosphate = quinolinate + phosphate + 2 H2O + H(+)</text>
        <dbReference type="Rhea" id="RHEA:25888"/>
        <dbReference type="ChEBI" id="CHEBI:15377"/>
        <dbReference type="ChEBI" id="CHEBI:15378"/>
        <dbReference type="ChEBI" id="CHEBI:29959"/>
        <dbReference type="ChEBI" id="CHEBI:43474"/>
        <dbReference type="ChEBI" id="CHEBI:57642"/>
        <dbReference type="ChEBI" id="CHEBI:77875"/>
        <dbReference type="EC" id="2.5.1.72"/>
    </reaction>
    <physiologicalReaction direction="left-to-right" evidence="11">
        <dbReference type="Rhea" id="RHEA:25889"/>
    </physiologicalReaction>
</comment>
<comment type="cofactor">
    <cofactor evidence="1">
        <name>[4Fe-4S] cluster</name>
        <dbReference type="ChEBI" id="CHEBI:49883"/>
    </cofactor>
</comment>
<evidence type="ECO:0000313" key="15">
    <source>
        <dbReference type="Proteomes" id="UP000192611"/>
    </source>
</evidence>
<evidence type="ECO:0000256" key="8">
    <source>
        <dbReference type="ARBA" id="ARBA00022723"/>
    </source>
</evidence>
<comment type="pathway">
    <text evidence="3">Cofactor biosynthesis; NAD(+) biosynthesis; quinolinate from iminoaspartate: step 1/1.</text>
</comment>
<dbReference type="GO" id="GO:0008987">
    <property type="term" value="F:quinolinate synthetase A activity"/>
    <property type="evidence" value="ECO:0007669"/>
    <property type="project" value="UniProtKB-UniRule"/>
</dbReference>
<evidence type="ECO:0000256" key="12">
    <source>
        <dbReference type="ARBA" id="ARBA00073059"/>
    </source>
</evidence>
<evidence type="ECO:0000256" key="10">
    <source>
        <dbReference type="ARBA" id="ARBA00023014"/>
    </source>
</evidence>
<dbReference type="NCBIfam" id="TIGR00550">
    <property type="entry name" value="nadA"/>
    <property type="match status" value="1"/>
</dbReference>
<comment type="caution">
    <text evidence="14">The sequence shown here is derived from an EMBL/GenBank/DDBJ whole genome shotgun (WGS) entry which is preliminary data.</text>
</comment>
<sequence>MDNYDPYIWSELKEDLKRLKEERRAIIMVHNYQLEEVQEVADMMGDSYGLAKYATNVDADVIVLCGVSFMAETVKLLNPEKTVLLPEEGATCPMADMVEIDELRRLKDEHKNASVVSYVNTYVETKALSDICCTSSNAPQIVETIPRNREVIFVPDIGLGQYAERITGREMILWRGFCPTHYRLLPEDVNKVKREHPEALVVVHPECRPSVIDIADHVASTSGMTEFCKRSDAEEFIIGTEIGMVTTLRRAMPEKRFYSASPEKLICPNMKMTTIHSIIRSLENLDYKIEIEEEFAKPARLALERMLEVVG</sequence>
<dbReference type="PANTHER" id="PTHR30573:SF0">
    <property type="entry name" value="QUINOLINATE SYNTHASE, CHLOROPLASTIC"/>
    <property type="match status" value="1"/>
</dbReference>
<evidence type="ECO:0000256" key="6">
    <source>
        <dbReference type="ARBA" id="ARBA00022642"/>
    </source>
</evidence>
<evidence type="ECO:0000256" key="2">
    <source>
        <dbReference type="ARBA" id="ARBA00003791"/>
    </source>
</evidence>
<evidence type="ECO:0000256" key="3">
    <source>
        <dbReference type="ARBA" id="ARBA00005065"/>
    </source>
</evidence>
<organism evidence="14 15">
    <name type="scientific">Candidatus Coatesbacteria bacterium 4484_99</name>
    <dbReference type="NCBI Taxonomy" id="1970774"/>
    <lineage>
        <taxon>Bacteria</taxon>
        <taxon>Candidatus Coatesiibacteriota</taxon>
    </lineage>
</organism>
<dbReference type="Gene3D" id="3.40.50.10800">
    <property type="entry name" value="NadA-like"/>
    <property type="match status" value="3"/>
</dbReference>
<dbReference type="EC" id="2.5.1.72" evidence="4 13"/>
<keyword evidence="6" id="KW-0662">Pyridine nucleotide biosynthesis</keyword>
<evidence type="ECO:0000256" key="9">
    <source>
        <dbReference type="ARBA" id="ARBA00023004"/>
    </source>
</evidence>
<dbReference type="AlphaFoldDB" id="A0A1W9S3N5"/>
<gene>
    <name evidence="14" type="ORF">B6D57_00375</name>
</gene>
<keyword evidence="5" id="KW-0004">4Fe-4S</keyword>
<protein>
    <recommendedName>
        <fullName evidence="12 13">Quinolinate synthase</fullName>
        <ecNumber evidence="4 13">2.5.1.72</ecNumber>
    </recommendedName>
</protein>
<evidence type="ECO:0000256" key="11">
    <source>
        <dbReference type="ARBA" id="ARBA00050125"/>
    </source>
</evidence>
<dbReference type="FunFam" id="3.40.50.10800:FF:000001">
    <property type="entry name" value="Quinolinate synthase A"/>
    <property type="match status" value="1"/>
</dbReference>
<evidence type="ECO:0000256" key="13">
    <source>
        <dbReference type="NCBIfam" id="TIGR00550"/>
    </source>
</evidence>
<dbReference type="Pfam" id="PF02445">
    <property type="entry name" value="NadA"/>
    <property type="match status" value="1"/>
</dbReference>
<comment type="function">
    <text evidence="2">Catalyzes the condensation of iminoaspartate with dihydroxyacetone phosphate to form quinolinate.</text>
</comment>
<dbReference type="GO" id="GO:0046872">
    <property type="term" value="F:metal ion binding"/>
    <property type="evidence" value="ECO:0007669"/>
    <property type="project" value="UniProtKB-KW"/>
</dbReference>
<dbReference type="InterPro" id="IPR036094">
    <property type="entry name" value="NadA_sf"/>
</dbReference>
<accession>A0A1W9S3N5</accession>
<dbReference type="InterPro" id="IPR003473">
    <property type="entry name" value="NadA"/>
</dbReference>
<evidence type="ECO:0000256" key="7">
    <source>
        <dbReference type="ARBA" id="ARBA00022679"/>
    </source>
</evidence>
<keyword evidence="10" id="KW-0411">Iron-sulfur</keyword>
<dbReference type="GO" id="GO:0051539">
    <property type="term" value="F:4 iron, 4 sulfur cluster binding"/>
    <property type="evidence" value="ECO:0007669"/>
    <property type="project" value="UniProtKB-KW"/>
</dbReference>
<dbReference type="GO" id="GO:0034628">
    <property type="term" value="P:'de novo' NAD+ biosynthetic process from L-aspartate"/>
    <property type="evidence" value="ECO:0007669"/>
    <property type="project" value="TreeGrafter"/>
</dbReference>
<keyword evidence="9" id="KW-0408">Iron</keyword>
<name>A0A1W9S3N5_9BACT</name>
<reference evidence="15" key="1">
    <citation type="submission" date="2017-03" db="EMBL/GenBank/DDBJ databases">
        <title>Novel pathways for hydrocarbon cycling and metabolic interdependencies in hydrothermal sediment communities.</title>
        <authorList>
            <person name="Dombrowski N."/>
            <person name="Seitz K."/>
            <person name="Teske A."/>
            <person name="Baker B."/>
        </authorList>
    </citation>
    <scope>NUCLEOTIDE SEQUENCE [LARGE SCALE GENOMIC DNA]</scope>
</reference>
<evidence type="ECO:0000256" key="1">
    <source>
        <dbReference type="ARBA" id="ARBA00001966"/>
    </source>
</evidence>
<proteinExistence type="predicted"/>
<evidence type="ECO:0000256" key="4">
    <source>
        <dbReference type="ARBA" id="ARBA00012669"/>
    </source>
</evidence>
<evidence type="ECO:0000313" key="14">
    <source>
        <dbReference type="EMBL" id="OQX91285.1"/>
    </source>
</evidence>
<dbReference type="EMBL" id="NATQ01000004">
    <property type="protein sequence ID" value="OQX91285.1"/>
    <property type="molecule type" value="Genomic_DNA"/>
</dbReference>
<dbReference type="NCBIfam" id="NF006878">
    <property type="entry name" value="PRK09375.1-2"/>
    <property type="match status" value="1"/>
</dbReference>
<evidence type="ECO:0000256" key="5">
    <source>
        <dbReference type="ARBA" id="ARBA00022485"/>
    </source>
</evidence>
<dbReference type="PANTHER" id="PTHR30573">
    <property type="entry name" value="QUINOLINATE SYNTHETASE A"/>
    <property type="match status" value="1"/>
</dbReference>
<dbReference type="UniPathway" id="UPA00253">
    <property type="reaction ID" value="UER00327"/>
</dbReference>
<keyword evidence="7" id="KW-0808">Transferase</keyword>